<evidence type="ECO:0000259" key="2">
    <source>
        <dbReference type="PROSITE" id="PS50240"/>
    </source>
</evidence>
<keyword evidence="4" id="KW-1185">Reference proteome</keyword>
<dbReference type="EMBL" id="JBIGHZ010000003">
    <property type="protein sequence ID" value="MFG6448294.1"/>
    <property type="molecule type" value="Genomic_DNA"/>
</dbReference>
<keyword evidence="3" id="KW-0378">Hydrolase</keyword>
<dbReference type="RefSeq" id="WP_394460393.1">
    <property type="nucleotide sequence ID" value="NZ_JBIGHZ010000003.1"/>
</dbReference>
<dbReference type="Proteomes" id="UP001606099">
    <property type="component" value="Unassembled WGS sequence"/>
</dbReference>
<sequence>MSAYIKVAVLVLASGFGALSMAKDLAIGSKVGYYDPSQIAPNTSNTSAPSNWRMTDGQLFNGVRMDGVARIAFDSDGSLNNGSYICSGTLLGGGQYVLTAAHCADNFNVMSVQFGVYNNVAKVTSAVEQAYVHPKWDGSLGTGADIAIIKLSAPVSNIQGFNISTTNDLGKTMLITGYGSTTTGSSQSGSNWNDWGWGHWAYNDADVSGRQLDAAWDPGNSYTYFGEEYLFDFDNGTQTNNALARVGEQFGVNWDSNTGQGANEGLIAGGDSGGADFVWNGTEWLISGVHSYGYYSLCTSAGVTPTCDTSVGAGGANGDWGNNTSFGDVSGSTAVYAQAEWINSVINAPVPEPTTWALMLAGVGLMGCVSRRRRQD</sequence>
<dbReference type="Pfam" id="PF07589">
    <property type="entry name" value="PEP-CTERM"/>
    <property type="match status" value="1"/>
</dbReference>
<dbReference type="Pfam" id="PF00089">
    <property type="entry name" value="Trypsin"/>
    <property type="match status" value="1"/>
</dbReference>
<dbReference type="InterPro" id="IPR051333">
    <property type="entry name" value="CLIP_Serine_Protease"/>
</dbReference>
<evidence type="ECO:0000256" key="1">
    <source>
        <dbReference type="SAM" id="SignalP"/>
    </source>
</evidence>
<dbReference type="SMART" id="SM00020">
    <property type="entry name" value="Tryp_SPc"/>
    <property type="match status" value="1"/>
</dbReference>
<dbReference type="NCBIfam" id="NF035944">
    <property type="entry name" value="PEPxxWA-CTERM"/>
    <property type="match status" value="1"/>
</dbReference>
<dbReference type="InterPro" id="IPR013424">
    <property type="entry name" value="Ice-binding_C"/>
</dbReference>
<dbReference type="PANTHER" id="PTHR24260">
    <property type="match status" value="1"/>
</dbReference>
<accession>A0ABW7FVF1</accession>
<comment type="caution">
    <text evidence="3">The sequence shown here is derived from an EMBL/GenBank/DDBJ whole genome shotgun (WGS) entry which is preliminary data.</text>
</comment>
<dbReference type="InterPro" id="IPR009003">
    <property type="entry name" value="Peptidase_S1_PA"/>
</dbReference>
<keyword evidence="1" id="KW-0732">Signal</keyword>
<feature type="chain" id="PRO_5045341040" evidence="1">
    <location>
        <begin position="23"/>
        <end position="376"/>
    </location>
</feature>
<feature type="signal peptide" evidence="1">
    <location>
        <begin position="1"/>
        <end position="22"/>
    </location>
</feature>
<dbReference type="InterPro" id="IPR043504">
    <property type="entry name" value="Peptidase_S1_PA_chymotrypsin"/>
</dbReference>
<dbReference type="PROSITE" id="PS50240">
    <property type="entry name" value="TRYPSIN_DOM"/>
    <property type="match status" value="1"/>
</dbReference>
<evidence type="ECO:0000313" key="4">
    <source>
        <dbReference type="Proteomes" id="UP001606099"/>
    </source>
</evidence>
<dbReference type="NCBIfam" id="TIGR02595">
    <property type="entry name" value="PEP_CTERM"/>
    <property type="match status" value="1"/>
</dbReference>
<dbReference type="SUPFAM" id="SSF50494">
    <property type="entry name" value="Trypsin-like serine proteases"/>
    <property type="match status" value="1"/>
</dbReference>
<dbReference type="PANTHER" id="PTHR24260:SF132">
    <property type="entry name" value="PEPTIDASE S1 DOMAIN-CONTAINING PROTEIN"/>
    <property type="match status" value="1"/>
</dbReference>
<reference evidence="3 4" key="1">
    <citation type="submission" date="2024-08" db="EMBL/GenBank/DDBJ databases">
        <authorList>
            <person name="Lu H."/>
        </authorList>
    </citation>
    <scope>NUCLEOTIDE SEQUENCE [LARGE SCALE GENOMIC DNA]</scope>
    <source>
        <strain evidence="3 4">BYS180W</strain>
    </source>
</reference>
<evidence type="ECO:0000313" key="3">
    <source>
        <dbReference type="EMBL" id="MFG6448294.1"/>
    </source>
</evidence>
<dbReference type="GO" id="GO:0016787">
    <property type="term" value="F:hydrolase activity"/>
    <property type="evidence" value="ECO:0007669"/>
    <property type="project" value="UniProtKB-KW"/>
</dbReference>
<dbReference type="InterPro" id="IPR018114">
    <property type="entry name" value="TRYPSIN_HIS"/>
</dbReference>
<proteinExistence type="predicted"/>
<protein>
    <submittedName>
        <fullName evidence="3">Trypsin-like serine protease</fullName>
        <ecNumber evidence="3">3.4.21.-</ecNumber>
    </submittedName>
</protein>
<dbReference type="Gene3D" id="2.40.10.10">
    <property type="entry name" value="Trypsin-like serine proteases"/>
    <property type="match status" value="1"/>
</dbReference>
<name>A0ABW7FVF1_9BURK</name>
<dbReference type="InterPro" id="IPR001254">
    <property type="entry name" value="Trypsin_dom"/>
</dbReference>
<organism evidence="3 4">
    <name type="scientific">Roseateles rivi</name>
    <dbReference type="NCBI Taxonomy" id="3299028"/>
    <lineage>
        <taxon>Bacteria</taxon>
        <taxon>Pseudomonadati</taxon>
        <taxon>Pseudomonadota</taxon>
        <taxon>Betaproteobacteria</taxon>
        <taxon>Burkholderiales</taxon>
        <taxon>Sphaerotilaceae</taxon>
        <taxon>Roseateles</taxon>
    </lineage>
</organism>
<dbReference type="EC" id="3.4.21.-" evidence="3"/>
<gene>
    <name evidence="3" type="ORF">ACG0Z6_08550</name>
</gene>
<dbReference type="PROSITE" id="PS00134">
    <property type="entry name" value="TRYPSIN_HIS"/>
    <property type="match status" value="1"/>
</dbReference>
<feature type="domain" description="Peptidase S1" evidence="2">
    <location>
        <begin position="26"/>
        <end position="347"/>
    </location>
</feature>